<dbReference type="EMBL" id="JAHRHJ020000003">
    <property type="protein sequence ID" value="KAH9322169.1"/>
    <property type="molecule type" value="Genomic_DNA"/>
</dbReference>
<comment type="caution">
    <text evidence="3">The sequence shown here is derived from an EMBL/GenBank/DDBJ whole genome shotgun (WGS) entry which is preliminary data.</text>
</comment>
<reference evidence="3 4" key="1">
    <citation type="journal article" date="2021" name="Nat. Plants">
        <title>The Taxus genome provides insights into paclitaxel biosynthesis.</title>
        <authorList>
            <person name="Xiong X."/>
            <person name="Gou J."/>
            <person name="Liao Q."/>
            <person name="Li Y."/>
            <person name="Zhou Q."/>
            <person name="Bi G."/>
            <person name="Li C."/>
            <person name="Du R."/>
            <person name="Wang X."/>
            <person name="Sun T."/>
            <person name="Guo L."/>
            <person name="Liang H."/>
            <person name="Lu P."/>
            <person name="Wu Y."/>
            <person name="Zhang Z."/>
            <person name="Ro D.K."/>
            <person name="Shang Y."/>
            <person name="Huang S."/>
            <person name="Yan J."/>
        </authorList>
    </citation>
    <scope>NUCLEOTIDE SEQUENCE [LARGE SCALE GENOMIC DNA]</scope>
    <source>
        <strain evidence="3">Ta-2019</strain>
    </source>
</reference>
<evidence type="ECO:0000313" key="4">
    <source>
        <dbReference type="Proteomes" id="UP000824469"/>
    </source>
</evidence>
<feature type="domain" description="Origin recognition complex subunit 3 N-terminal" evidence="2">
    <location>
        <begin position="62"/>
        <end position="356"/>
    </location>
</feature>
<feature type="compositionally biased region" description="Polar residues" evidence="1">
    <location>
        <begin position="465"/>
        <end position="480"/>
    </location>
</feature>
<proteinExistence type="predicted"/>
<dbReference type="GO" id="GO:0005664">
    <property type="term" value="C:nuclear origin of replication recognition complex"/>
    <property type="evidence" value="ECO:0007669"/>
    <property type="project" value="InterPro"/>
</dbReference>
<dbReference type="Proteomes" id="UP000824469">
    <property type="component" value="Unassembled WGS sequence"/>
</dbReference>
<evidence type="ECO:0000256" key="1">
    <source>
        <dbReference type="SAM" id="MobiDB-lite"/>
    </source>
</evidence>
<protein>
    <recommendedName>
        <fullName evidence="2">Origin recognition complex subunit 3 N-terminal domain-containing protein</fullName>
    </recommendedName>
</protein>
<sequence length="626" mass="70004">MEGSGSDSSHFIRDGGDDKHLQTCFVLSRSGTTASSSKSPKSKRKAECEGHKAGKILCGLPPLLEHEHPLYGKWRMEAFTCVWSRMEAIIKDVLAEQNTDTFEEIQQWIHSSFSADLQSKLICSVKDKSITATCSHLVVKQLDTALVFIRNVEFVDDQNTFKELGSYLKSHNCHVANLTPREFSSKSGVGGCVHSLLKQTVMIIPDTADMDILASWHHEPTNRKHPVAIIIEDVERCNSSILAEFIIMLSEWVVQIPLVLVMGMATTVDALRKLLPSRAIHHLHPQRFNLKYPLERLEAFIIAVMIESFCGFDIGFEVAKFLYTNFLRQDGTATSFLRALKIACMEHFYCEPLSFLCKELFENSSQADWDELCKALPEVMLKYAADLPSVKAQLKCKDEEIGVNLATALLDIKKRKQNWSMVLMCLYETGKYAKIRLIDIFCEALCPLSSSNSNKSGQKEDDGKTSSTYRSRNPDIHNSNCSDMTKGKFIGLVIRKLRELPLPSLAGVLQEWEKLTEGMTEINNEVKTLQSIVEPVFYGYKCECNSAGIKGKCELRGKLSNMEEGLDNASDGVTTISDGDSTGLSQAAKTTAEEQLSRSSSCVFSTRRGDFKSANEMAVNFLERMV</sequence>
<dbReference type="GO" id="GO:0031261">
    <property type="term" value="C:DNA replication preinitiation complex"/>
    <property type="evidence" value="ECO:0007669"/>
    <property type="project" value="TreeGrafter"/>
</dbReference>
<dbReference type="PANTHER" id="PTHR12748">
    <property type="entry name" value="ORIGIN RECOGNITION COMPLEX SUBUNIT 3"/>
    <property type="match status" value="1"/>
</dbReference>
<feature type="region of interest" description="Disordered" evidence="1">
    <location>
        <begin position="450"/>
        <end position="480"/>
    </location>
</feature>
<organism evidence="3 4">
    <name type="scientific">Taxus chinensis</name>
    <name type="common">Chinese yew</name>
    <name type="synonym">Taxus wallichiana var. chinensis</name>
    <dbReference type="NCBI Taxonomy" id="29808"/>
    <lineage>
        <taxon>Eukaryota</taxon>
        <taxon>Viridiplantae</taxon>
        <taxon>Streptophyta</taxon>
        <taxon>Embryophyta</taxon>
        <taxon>Tracheophyta</taxon>
        <taxon>Spermatophyta</taxon>
        <taxon>Pinopsida</taxon>
        <taxon>Pinidae</taxon>
        <taxon>Conifers II</taxon>
        <taxon>Cupressales</taxon>
        <taxon>Taxaceae</taxon>
        <taxon>Taxus</taxon>
    </lineage>
</organism>
<name>A0AA38GHX4_TAXCH</name>
<dbReference type="GO" id="GO:0005656">
    <property type="term" value="C:nuclear pre-replicative complex"/>
    <property type="evidence" value="ECO:0007669"/>
    <property type="project" value="TreeGrafter"/>
</dbReference>
<accession>A0AA38GHX4</accession>
<dbReference type="PANTHER" id="PTHR12748:SF0">
    <property type="entry name" value="ORIGIN RECOGNITION COMPLEX SUBUNIT 3"/>
    <property type="match status" value="1"/>
</dbReference>
<dbReference type="GO" id="GO:0003688">
    <property type="term" value="F:DNA replication origin binding"/>
    <property type="evidence" value="ECO:0007669"/>
    <property type="project" value="TreeGrafter"/>
</dbReference>
<evidence type="ECO:0000259" key="2">
    <source>
        <dbReference type="Pfam" id="PF07034"/>
    </source>
</evidence>
<keyword evidence="4" id="KW-1185">Reference proteome</keyword>
<dbReference type="InterPro" id="IPR020795">
    <property type="entry name" value="ORC3"/>
</dbReference>
<dbReference type="AlphaFoldDB" id="A0AA38GHX4"/>
<feature type="non-terminal residue" evidence="3">
    <location>
        <position position="626"/>
    </location>
</feature>
<dbReference type="CDD" id="cd20704">
    <property type="entry name" value="Orc3"/>
    <property type="match status" value="1"/>
</dbReference>
<gene>
    <name evidence="3" type="ORF">KI387_016808</name>
</gene>
<evidence type="ECO:0000313" key="3">
    <source>
        <dbReference type="EMBL" id="KAH9322169.1"/>
    </source>
</evidence>
<dbReference type="InterPro" id="IPR045667">
    <property type="entry name" value="ORC3_N"/>
</dbReference>
<dbReference type="GO" id="GO:0006270">
    <property type="term" value="P:DNA replication initiation"/>
    <property type="evidence" value="ECO:0007669"/>
    <property type="project" value="TreeGrafter"/>
</dbReference>
<dbReference type="Pfam" id="PF07034">
    <property type="entry name" value="ORC3_N"/>
    <property type="match status" value="1"/>
</dbReference>